<keyword evidence="7" id="KW-1185">Reference proteome</keyword>
<feature type="domain" description="HTH tetR-type" evidence="5">
    <location>
        <begin position="8"/>
        <end position="68"/>
    </location>
</feature>
<dbReference type="GO" id="GO:0000976">
    <property type="term" value="F:transcription cis-regulatory region binding"/>
    <property type="evidence" value="ECO:0007669"/>
    <property type="project" value="TreeGrafter"/>
</dbReference>
<organism evidence="6 7">
    <name type="scientific">Marinobacter zhejiangensis</name>
    <dbReference type="NCBI Taxonomy" id="488535"/>
    <lineage>
        <taxon>Bacteria</taxon>
        <taxon>Pseudomonadati</taxon>
        <taxon>Pseudomonadota</taxon>
        <taxon>Gammaproteobacteria</taxon>
        <taxon>Pseudomonadales</taxon>
        <taxon>Marinobacteraceae</taxon>
        <taxon>Marinobacter</taxon>
    </lineage>
</organism>
<evidence type="ECO:0000313" key="6">
    <source>
        <dbReference type="EMBL" id="SFL95441.1"/>
    </source>
</evidence>
<dbReference type="Gene3D" id="1.10.357.10">
    <property type="entry name" value="Tetracycline Repressor, domain 2"/>
    <property type="match status" value="1"/>
</dbReference>
<dbReference type="InterPro" id="IPR001647">
    <property type="entry name" value="HTH_TetR"/>
</dbReference>
<dbReference type="PANTHER" id="PTHR30055">
    <property type="entry name" value="HTH-TYPE TRANSCRIPTIONAL REGULATOR RUTR"/>
    <property type="match status" value="1"/>
</dbReference>
<dbReference type="AlphaFoldDB" id="A0A1I4LWQ1"/>
<dbReference type="SUPFAM" id="SSF46689">
    <property type="entry name" value="Homeodomain-like"/>
    <property type="match status" value="1"/>
</dbReference>
<dbReference type="InterPro" id="IPR050109">
    <property type="entry name" value="HTH-type_TetR-like_transc_reg"/>
</dbReference>
<dbReference type="Pfam" id="PF00440">
    <property type="entry name" value="TetR_N"/>
    <property type="match status" value="1"/>
</dbReference>
<dbReference type="OrthoDB" id="7618612at2"/>
<dbReference type="EMBL" id="FOUE01000001">
    <property type="protein sequence ID" value="SFL95441.1"/>
    <property type="molecule type" value="Genomic_DNA"/>
</dbReference>
<feature type="DNA-binding region" description="H-T-H motif" evidence="4">
    <location>
        <begin position="31"/>
        <end position="50"/>
    </location>
</feature>
<evidence type="ECO:0000259" key="5">
    <source>
        <dbReference type="PROSITE" id="PS50977"/>
    </source>
</evidence>
<protein>
    <submittedName>
        <fullName evidence="6">Transcriptional regulator, TetR family</fullName>
    </submittedName>
</protein>
<evidence type="ECO:0000256" key="2">
    <source>
        <dbReference type="ARBA" id="ARBA00023125"/>
    </source>
</evidence>
<dbReference type="PRINTS" id="PR00455">
    <property type="entry name" value="HTHTETR"/>
</dbReference>
<dbReference type="GO" id="GO:0003700">
    <property type="term" value="F:DNA-binding transcription factor activity"/>
    <property type="evidence" value="ECO:0007669"/>
    <property type="project" value="TreeGrafter"/>
</dbReference>
<keyword evidence="3" id="KW-0804">Transcription</keyword>
<evidence type="ECO:0000256" key="1">
    <source>
        <dbReference type="ARBA" id="ARBA00023015"/>
    </source>
</evidence>
<gene>
    <name evidence="6" type="ORF">SAMN04487963_0712</name>
</gene>
<evidence type="ECO:0000256" key="4">
    <source>
        <dbReference type="PROSITE-ProRule" id="PRU00335"/>
    </source>
</evidence>
<dbReference type="Proteomes" id="UP000198519">
    <property type="component" value="Unassembled WGS sequence"/>
</dbReference>
<name>A0A1I4LWQ1_9GAMM</name>
<keyword evidence="2 4" id="KW-0238">DNA-binding</keyword>
<reference evidence="7" key="1">
    <citation type="submission" date="2016-10" db="EMBL/GenBank/DDBJ databases">
        <authorList>
            <person name="Varghese N."/>
            <person name="Submissions S."/>
        </authorList>
    </citation>
    <scope>NUCLEOTIDE SEQUENCE [LARGE SCALE GENOMIC DNA]</scope>
    <source>
        <strain evidence="7">CGMCC 1.7061</strain>
    </source>
</reference>
<proteinExistence type="predicted"/>
<sequence>MARQSKSDERRRQILDAFERVVLRDGYAAASQRKIAREAGMNQPMIHHYFSGGEALLDALLERVVERYTSALLEFLQGSDVPSLERLVSFLCSTEFHQVSERNGVFFALIAQGGHNESTSAKLTGLYQHFLQQITEYLGCAGVDNPERIAYTLMCTVIGHDWAKKLGFGEARNAEIAEVLVSWARR</sequence>
<keyword evidence="1" id="KW-0805">Transcription regulation</keyword>
<dbReference type="RefSeq" id="WP_092020494.1">
    <property type="nucleotide sequence ID" value="NZ_FOUE01000001.1"/>
</dbReference>
<evidence type="ECO:0000313" key="7">
    <source>
        <dbReference type="Proteomes" id="UP000198519"/>
    </source>
</evidence>
<dbReference type="PANTHER" id="PTHR30055:SF234">
    <property type="entry name" value="HTH-TYPE TRANSCRIPTIONAL REGULATOR BETI"/>
    <property type="match status" value="1"/>
</dbReference>
<evidence type="ECO:0000256" key="3">
    <source>
        <dbReference type="ARBA" id="ARBA00023163"/>
    </source>
</evidence>
<accession>A0A1I4LWQ1</accession>
<dbReference type="InterPro" id="IPR009057">
    <property type="entry name" value="Homeodomain-like_sf"/>
</dbReference>
<dbReference type="PROSITE" id="PS50977">
    <property type="entry name" value="HTH_TETR_2"/>
    <property type="match status" value="1"/>
</dbReference>